<comment type="similarity">
    <text evidence="2">Belongs to the mitochondrion-specific ribosomal protein mS41 family.</text>
</comment>
<evidence type="ECO:0000256" key="3">
    <source>
        <dbReference type="ARBA" id="ARBA00023128"/>
    </source>
</evidence>
<name>A0A1B2JI62_PICPA</name>
<comment type="subcellular location">
    <subcellularLocation>
        <location evidence="1">Mitochondrion</location>
    </subcellularLocation>
</comment>
<dbReference type="GO" id="GO:0005739">
    <property type="term" value="C:mitochondrion"/>
    <property type="evidence" value="ECO:0007669"/>
    <property type="project" value="UniProtKB-SubCell"/>
</dbReference>
<dbReference type="PANTHER" id="PTHR28235:SF1">
    <property type="entry name" value="SMALL RIBOSOMAL SUBUNIT PROTEIN MS41"/>
    <property type="match status" value="1"/>
</dbReference>
<dbReference type="SMART" id="SM01238">
    <property type="entry name" value="IGR"/>
    <property type="match status" value="1"/>
</dbReference>
<organism evidence="7 8">
    <name type="scientific">Komagataella pastoris</name>
    <name type="common">Yeast</name>
    <name type="synonym">Pichia pastoris</name>
    <dbReference type="NCBI Taxonomy" id="4922"/>
    <lineage>
        <taxon>Eukaryota</taxon>
        <taxon>Fungi</taxon>
        <taxon>Dikarya</taxon>
        <taxon>Ascomycota</taxon>
        <taxon>Saccharomycotina</taxon>
        <taxon>Pichiomycetes</taxon>
        <taxon>Pichiales</taxon>
        <taxon>Pichiaceae</taxon>
        <taxon>Komagataella</taxon>
    </lineage>
</organism>
<evidence type="ECO:0000313" key="7">
    <source>
        <dbReference type="EMBL" id="ANZ77730.1"/>
    </source>
</evidence>
<dbReference type="Proteomes" id="UP000094565">
    <property type="component" value="Chromosome 4"/>
</dbReference>
<dbReference type="Pfam" id="PF09597">
    <property type="entry name" value="SAM_Ribosomal_mS41"/>
    <property type="match status" value="1"/>
</dbReference>
<evidence type="ECO:0000256" key="5">
    <source>
        <dbReference type="ARBA" id="ARBA00035341"/>
    </source>
</evidence>
<dbReference type="AlphaFoldDB" id="A0A1B2JI62"/>
<protein>
    <recommendedName>
        <fullName evidence="4">Small ribosomal subunit protein mS41</fullName>
    </recommendedName>
    <alternativeName>
        <fullName evidence="5">Protein FYV4, mitochondrial</fullName>
    </alternativeName>
</protein>
<accession>A0A1B2JI62</accession>
<evidence type="ECO:0000313" key="8">
    <source>
        <dbReference type="Proteomes" id="UP000094565"/>
    </source>
</evidence>
<proteinExistence type="inferred from homology"/>
<feature type="domain" description="Small ribosomal subunit protein mS41 SAM" evidence="6">
    <location>
        <begin position="29"/>
        <end position="85"/>
    </location>
</feature>
<evidence type="ECO:0000256" key="4">
    <source>
        <dbReference type="ARBA" id="ARBA00035129"/>
    </source>
</evidence>
<dbReference type="EMBL" id="CP014587">
    <property type="protein sequence ID" value="ANZ77730.1"/>
    <property type="molecule type" value="Genomic_DNA"/>
</dbReference>
<keyword evidence="3" id="KW-0496">Mitochondrion</keyword>
<evidence type="ECO:0000259" key="6">
    <source>
        <dbReference type="SMART" id="SM01238"/>
    </source>
</evidence>
<dbReference type="PANTHER" id="PTHR28235">
    <property type="entry name" value="PROTEIN FYV4, MITOCHONDRIAL"/>
    <property type="match status" value="1"/>
</dbReference>
<dbReference type="InterPro" id="IPR019083">
    <property type="entry name" value="SAM_Ribosomal_mS41"/>
</dbReference>
<dbReference type="InterPro" id="IPR039603">
    <property type="entry name" value="Ribosomal_mS41"/>
</dbReference>
<evidence type="ECO:0000256" key="1">
    <source>
        <dbReference type="ARBA" id="ARBA00004173"/>
    </source>
</evidence>
<reference evidence="7 8" key="1">
    <citation type="submission" date="2016-02" db="EMBL/GenBank/DDBJ databases">
        <title>Comparative genomic and transcriptomic foundation for Pichia pastoris.</title>
        <authorList>
            <person name="Love K.R."/>
            <person name="Shah K.A."/>
            <person name="Whittaker C.A."/>
            <person name="Wu J."/>
            <person name="Bartlett M.C."/>
            <person name="Ma D."/>
            <person name="Leeson R.L."/>
            <person name="Priest M."/>
            <person name="Young S.K."/>
            <person name="Love J.C."/>
        </authorList>
    </citation>
    <scope>NUCLEOTIDE SEQUENCE [LARGE SCALE GENOMIC DNA]</scope>
    <source>
        <strain evidence="7 8">ATCC 28485</strain>
    </source>
</reference>
<keyword evidence="8" id="KW-1185">Reference proteome</keyword>
<gene>
    <name evidence="7" type="primary">FYV4</name>
    <name evidence="7" type="ORF">ATY40_BA7505117</name>
</gene>
<dbReference type="OrthoDB" id="18595at2759"/>
<evidence type="ECO:0000256" key="2">
    <source>
        <dbReference type="ARBA" id="ARBA00010492"/>
    </source>
</evidence>
<sequence length="133" mass="15809">MLRAIRSYSQVVKYNNKVIPAPSKSVPDVNTFLTKIGRNAEEHIEIFENDWSKFWNAKSADMKEWGIEPQTRKYVLAWKERFRQGQEPYHIAKGVKKNGGERNAKLHNALKRFEKLKAERELREKYMSEHKNF</sequence>